<name>A0A1I5CYR9_9PSEU</name>
<protein>
    <submittedName>
        <fullName evidence="5">ESX secretion-associated protein EspG</fullName>
    </submittedName>
    <submittedName>
        <fullName evidence="6">EspG family protein</fullName>
    </submittedName>
</protein>
<keyword evidence="8" id="KW-1185">Reference proteome</keyword>
<evidence type="ECO:0000313" key="6">
    <source>
        <dbReference type="EMBL" id="SFN92063.1"/>
    </source>
</evidence>
<reference evidence="6" key="1">
    <citation type="submission" date="2016-10" db="EMBL/GenBank/DDBJ databases">
        <authorList>
            <person name="de Groot N.N."/>
        </authorList>
    </citation>
    <scope>NUCLEOTIDE SEQUENCE [LARGE SCALE GENOMIC DNA]</scope>
    <source>
        <strain evidence="6">DSM 44637</strain>
    </source>
</reference>
<evidence type="ECO:0000256" key="3">
    <source>
        <dbReference type="ARBA" id="ARBA00022490"/>
    </source>
</evidence>
<dbReference type="Proteomes" id="UP000470404">
    <property type="component" value="Unassembled WGS sequence"/>
</dbReference>
<comment type="similarity">
    <text evidence="2">Belongs to the EspG family.</text>
</comment>
<dbReference type="STRING" id="112413.SAMN05421854_10134"/>
<evidence type="ECO:0000313" key="5">
    <source>
        <dbReference type="EMBL" id="NEC54056.1"/>
    </source>
</evidence>
<gene>
    <name evidence="5" type="ORF">G3I59_00155</name>
    <name evidence="6" type="ORF">SAMN05421854_10134</name>
</gene>
<evidence type="ECO:0000256" key="1">
    <source>
        <dbReference type="ARBA" id="ARBA00004496"/>
    </source>
</evidence>
<comment type="subcellular location">
    <subcellularLocation>
        <location evidence="1">Cytoplasm</location>
    </subcellularLocation>
</comment>
<dbReference type="EMBL" id="FOWC01000001">
    <property type="protein sequence ID" value="SFN92063.1"/>
    <property type="molecule type" value="Genomic_DNA"/>
</dbReference>
<accession>A0A1I5CYR9</accession>
<dbReference type="Pfam" id="PF14011">
    <property type="entry name" value="ESX-1_EspG"/>
    <property type="match status" value="1"/>
</dbReference>
<dbReference type="AlphaFoldDB" id="A0A1I5CYR9"/>
<proteinExistence type="inferred from homology"/>
<evidence type="ECO:0000313" key="8">
    <source>
        <dbReference type="Proteomes" id="UP000470404"/>
    </source>
</evidence>
<dbReference type="OrthoDB" id="3625769at2"/>
<keyword evidence="4" id="KW-0143">Chaperone</keyword>
<evidence type="ECO:0000256" key="4">
    <source>
        <dbReference type="ARBA" id="ARBA00023186"/>
    </source>
</evidence>
<dbReference type="InterPro" id="IPR025734">
    <property type="entry name" value="EspG"/>
</dbReference>
<reference evidence="7" key="2">
    <citation type="submission" date="2016-10" db="EMBL/GenBank/DDBJ databases">
        <authorList>
            <person name="Varghese N."/>
            <person name="Submissions S."/>
        </authorList>
    </citation>
    <scope>NUCLEOTIDE SEQUENCE [LARGE SCALE GENOMIC DNA]</scope>
    <source>
        <strain evidence="7">DSM 44637</strain>
    </source>
</reference>
<dbReference type="EMBL" id="JAAGNC010000001">
    <property type="protein sequence ID" value="NEC54056.1"/>
    <property type="molecule type" value="Genomic_DNA"/>
</dbReference>
<reference evidence="5 8" key="3">
    <citation type="submission" date="2020-01" db="EMBL/GenBank/DDBJ databases">
        <title>Insect and environment-associated Actinomycetes.</title>
        <authorList>
            <person name="Currrie C."/>
            <person name="Chevrette M."/>
            <person name="Carlson C."/>
            <person name="Stubbendieck R."/>
            <person name="Wendt-Pienkowski E."/>
        </authorList>
    </citation>
    <scope>NUCLEOTIDE SEQUENCE [LARGE SCALE GENOMIC DNA]</scope>
    <source>
        <strain evidence="5 8">SID8386</strain>
    </source>
</reference>
<dbReference type="RefSeq" id="WP_067587983.1">
    <property type="nucleotide sequence ID" value="NZ_FOWC01000001.1"/>
</dbReference>
<keyword evidence="3" id="KW-0963">Cytoplasm</keyword>
<dbReference type="Proteomes" id="UP000199137">
    <property type="component" value="Unassembled WGS sequence"/>
</dbReference>
<evidence type="ECO:0000313" key="7">
    <source>
        <dbReference type="Proteomes" id="UP000199137"/>
    </source>
</evidence>
<sequence length="248" mass="26553">MLVLARELVLPADCLPLAAELAGVSLPAALAPDPLWRDPEETRAYREAAVSAMADQGVWGRGGLDETFVRTMTVLCRGASELSATVESGRDRRYRLVVAALGKDGVLACHMPSTSTVVVRPARAEALAEDLIRELPRVQPAQGQAVSVPESALNLAIDGGPARQDVRHLLDVAALPRVGGGQITAGVRDGLGGRRISGRDICTYYDTEHGRYLFSFSETDGGERYVNVAPARPETMVERVRALLDNLA</sequence>
<organism evidence="6 7">
    <name type="scientific">Amycolatopsis rubida</name>
    <dbReference type="NCBI Taxonomy" id="112413"/>
    <lineage>
        <taxon>Bacteria</taxon>
        <taxon>Bacillati</taxon>
        <taxon>Actinomycetota</taxon>
        <taxon>Actinomycetes</taxon>
        <taxon>Pseudonocardiales</taxon>
        <taxon>Pseudonocardiaceae</taxon>
        <taxon>Amycolatopsis</taxon>
    </lineage>
</organism>
<evidence type="ECO:0000256" key="2">
    <source>
        <dbReference type="ARBA" id="ARBA00006411"/>
    </source>
</evidence>